<dbReference type="RefSeq" id="WP_313988805.1">
    <property type="nucleotide sequence ID" value="NZ_JASJOR010000029.1"/>
</dbReference>
<dbReference type="AlphaFoldDB" id="A0AAE3QYX3"/>
<evidence type="ECO:0000256" key="10">
    <source>
        <dbReference type="RuleBase" id="RU361207"/>
    </source>
</evidence>
<keyword evidence="5 10" id="KW-0328">Glycosyltransferase</keyword>
<accession>A0AAE3QYX3</accession>
<comment type="catalytic activity">
    <reaction evidence="1 10">
        <text>Transfers a segment of a (1-&gt;4)-alpha-D-glucan to a new position in an acceptor, which may be glucose or a (1-&gt;4)-alpha-D-glucan.</text>
        <dbReference type="EC" id="2.4.1.25"/>
    </reaction>
</comment>
<evidence type="ECO:0000313" key="14">
    <source>
        <dbReference type="Proteomes" id="UP001241110"/>
    </source>
</evidence>
<evidence type="ECO:0000256" key="1">
    <source>
        <dbReference type="ARBA" id="ARBA00000439"/>
    </source>
</evidence>
<evidence type="ECO:0000313" key="12">
    <source>
        <dbReference type="EMBL" id="MDJ1496990.1"/>
    </source>
</evidence>
<keyword evidence="6 10" id="KW-0808">Transferase</keyword>
<evidence type="ECO:0000256" key="6">
    <source>
        <dbReference type="ARBA" id="ARBA00022679"/>
    </source>
</evidence>
<dbReference type="NCBIfam" id="NF011080">
    <property type="entry name" value="PRK14508.1-3"/>
    <property type="match status" value="1"/>
</dbReference>
<evidence type="ECO:0000256" key="3">
    <source>
        <dbReference type="ARBA" id="ARBA00012560"/>
    </source>
</evidence>
<reference evidence="11 13" key="1">
    <citation type="submission" date="2023-05" db="EMBL/GenBank/DDBJ databases">
        <authorList>
            <person name="Zhang X."/>
        </authorList>
    </citation>
    <scope>NUCLEOTIDE SEQUENCE</scope>
    <source>
        <strain evidence="12 13">DM2B3-1</strain>
        <strain evidence="11">YF14B1</strain>
    </source>
</reference>
<dbReference type="SUPFAM" id="SSF51445">
    <property type="entry name" value="(Trans)glycosidases"/>
    <property type="match status" value="1"/>
</dbReference>
<dbReference type="Proteomes" id="UP001228581">
    <property type="component" value="Unassembled WGS sequence"/>
</dbReference>
<dbReference type="InterPro" id="IPR003385">
    <property type="entry name" value="Glyco_hydro_77"/>
</dbReference>
<dbReference type="Gene3D" id="3.20.20.80">
    <property type="entry name" value="Glycosidases"/>
    <property type="match status" value="1"/>
</dbReference>
<dbReference type="InterPro" id="IPR017853">
    <property type="entry name" value="GH"/>
</dbReference>
<evidence type="ECO:0000256" key="8">
    <source>
        <dbReference type="ARBA" id="ARBA00031423"/>
    </source>
</evidence>
<evidence type="ECO:0000256" key="7">
    <source>
        <dbReference type="ARBA" id="ARBA00023277"/>
    </source>
</evidence>
<dbReference type="GO" id="GO:0004134">
    <property type="term" value="F:4-alpha-glucanotransferase activity"/>
    <property type="evidence" value="ECO:0007669"/>
    <property type="project" value="UniProtKB-EC"/>
</dbReference>
<evidence type="ECO:0000256" key="2">
    <source>
        <dbReference type="ARBA" id="ARBA00005684"/>
    </source>
</evidence>
<name>A0AAE3QYX3_9BACT</name>
<evidence type="ECO:0000256" key="9">
    <source>
        <dbReference type="ARBA" id="ARBA00031501"/>
    </source>
</evidence>
<comment type="similarity">
    <text evidence="2 10">Belongs to the disproportionating enzyme family.</text>
</comment>
<evidence type="ECO:0000313" key="13">
    <source>
        <dbReference type="Proteomes" id="UP001228581"/>
    </source>
</evidence>
<proteinExistence type="inferred from homology"/>
<gene>
    <name evidence="11" type="primary">malQ</name>
    <name evidence="11" type="ORF">QNI16_35220</name>
    <name evidence="12" type="ORF">QNI19_28900</name>
</gene>
<dbReference type="Proteomes" id="UP001241110">
    <property type="component" value="Unassembled WGS sequence"/>
</dbReference>
<comment type="caution">
    <text evidence="11">The sequence shown here is derived from an EMBL/GenBank/DDBJ whole genome shotgun (WGS) entry which is preliminary data.</text>
</comment>
<organism evidence="11 14">
    <name type="scientific">Xanthocytophaga flava</name>
    <dbReference type="NCBI Taxonomy" id="3048013"/>
    <lineage>
        <taxon>Bacteria</taxon>
        <taxon>Pseudomonadati</taxon>
        <taxon>Bacteroidota</taxon>
        <taxon>Cytophagia</taxon>
        <taxon>Cytophagales</taxon>
        <taxon>Rhodocytophagaceae</taxon>
        <taxon>Xanthocytophaga</taxon>
    </lineage>
</organism>
<evidence type="ECO:0000256" key="5">
    <source>
        <dbReference type="ARBA" id="ARBA00022676"/>
    </source>
</evidence>
<sequence length="501" mass="57829">MLNQRASGILLPIFSLPSSHGIGDLGEKAYQFIDFLEQTHQKYWQILPLTPVDQGLGNSPYSSISAFAGNTLFISLNKLCYQGLLNSIDIESPPEFPDGHIDYPAVRAFKEPLLHKAFENFNKIVDENAKEAFQQFCEEEAYWLDDYALFKCLRIKNNEYAWIDWGHELANRVPEALAAARDELANEILREKFFQYLFYQQWSELKAYSNKKGVMIFGDLPIYVNYDSVDVWVNPHLFKLNENKLPYVVAGTPPDRFSTTGQLWGNPVYNWDAMQNENFEWWLRRIGHNFLLFDLVRLDHFLGFVNYYEIPVNEPTAINGYWQKAPAEEFFTALNARFPDPAIVVEDLGTISPDVISFVQRHRLPGMKVLQFAFTGDQEMNPHLPHNHNNHSVVYTSLHDTNTTHGWWQTEATEHEKYRLATYARQDLSTDNVADAVVHMAMQSRANIVIVPIQDILNMNETARINVPGTSHGNWEWQLTDGWESESIIQKLNAFVIEGER</sequence>
<keyword evidence="13" id="KW-1185">Reference proteome</keyword>
<dbReference type="PANTHER" id="PTHR32438">
    <property type="entry name" value="4-ALPHA-GLUCANOTRANSFERASE DPE1, CHLOROPLASTIC/AMYLOPLASTIC"/>
    <property type="match status" value="1"/>
</dbReference>
<dbReference type="GO" id="GO:0005975">
    <property type="term" value="P:carbohydrate metabolic process"/>
    <property type="evidence" value="ECO:0007669"/>
    <property type="project" value="InterPro"/>
</dbReference>
<evidence type="ECO:0000313" key="11">
    <source>
        <dbReference type="EMBL" id="MDJ1485786.1"/>
    </source>
</evidence>
<dbReference type="Pfam" id="PF02446">
    <property type="entry name" value="Glyco_hydro_77"/>
    <property type="match status" value="1"/>
</dbReference>
<dbReference type="EMBL" id="JASJOS010000023">
    <property type="protein sequence ID" value="MDJ1485786.1"/>
    <property type="molecule type" value="Genomic_DNA"/>
</dbReference>
<dbReference type="NCBIfam" id="TIGR00217">
    <property type="entry name" value="malQ"/>
    <property type="match status" value="1"/>
</dbReference>
<dbReference type="PANTHER" id="PTHR32438:SF5">
    <property type="entry name" value="4-ALPHA-GLUCANOTRANSFERASE DPE1, CHLOROPLASTIC_AMYLOPLASTIC"/>
    <property type="match status" value="1"/>
</dbReference>
<evidence type="ECO:0000256" key="4">
    <source>
        <dbReference type="ARBA" id="ARBA00020295"/>
    </source>
</evidence>
<dbReference type="EC" id="2.4.1.25" evidence="3 10"/>
<keyword evidence="7 10" id="KW-0119">Carbohydrate metabolism</keyword>
<protein>
    <recommendedName>
        <fullName evidence="4 10">4-alpha-glucanotransferase</fullName>
        <ecNumber evidence="3 10">2.4.1.25</ecNumber>
    </recommendedName>
    <alternativeName>
        <fullName evidence="8 10">Amylomaltase</fullName>
    </alternativeName>
    <alternativeName>
        <fullName evidence="9 10">Disproportionating enzyme</fullName>
    </alternativeName>
</protein>
<dbReference type="EMBL" id="JASJOT010000027">
    <property type="protein sequence ID" value="MDJ1496990.1"/>
    <property type="molecule type" value="Genomic_DNA"/>
</dbReference>